<gene>
    <name evidence="1" type="ORF">SAMN05660909_05499</name>
</gene>
<evidence type="ECO:0000313" key="1">
    <source>
        <dbReference type="EMBL" id="SEB10606.1"/>
    </source>
</evidence>
<keyword evidence="2" id="KW-1185">Reference proteome</keyword>
<dbReference type="Proteomes" id="UP000199656">
    <property type="component" value="Unassembled WGS sequence"/>
</dbReference>
<name>A0A1H4GLX9_9BACT</name>
<sequence>MKKVLLAIDGDNFSEGAFEFARKMNEQEPICLTGVFLPELNLSGNLNYTSVFVSLIEIYGAASLERSIATFKQQCLRYGIEFRMHSDLSNFGIPELKKETRFADLLLLGHEKFYKDPTLYGTDEFLGSALHNAECPVVAVPEHFTFPESVVLTYDGEASSTHAIKSFAYLFPQLCNRRTILVYGTSSDRQIPEIDEIKELAGHHYSNIEFYRLNADPRRYFDTWLEETRHPIVVSGAYGRTGISRTFRRSFVHEVMRDHILPIYIDHF</sequence>
<dbReference type="RefSeq" id="WP_089766111.1">
    <property type="nucleotide sequence ID" value="NZ_BKAT01000069.1"/>
</dbReference>
<dbReference type="Gene3D" id="3.40.50.12370">
    <property type="match status" value="1"/>
</dbReference>
<dbReference type="AlphaFoldDB" id="A0A1H4GLX9"/>
<proteinExistence type="predicted"/>
<dbReference type="EMBL" id="FNRL01000046">
    <property type="protein sequence ID" value="SEB10606.1"/>
    <property type="molecule type" value="Genomic_DNA"/>
</dbReference>
<dbReference type="STRING" id="408074.SAMN05660909_05499"/>
<evidence type="ECO:0008006" key="3">
    <source>
        <dbReference type="Google" id="ProtNLM"/>
    </source>
</evidence>
<organism evidence="1 2">
    <name type="scientific">Chitinophaga terrae</name>
    <name type="common">ex Kim and Jung 2007</name>
    <dbReference type="NCBI Taxonomy" id="408074"/>
    <lineage>
        <taxon>Bacteria</taxon>
        <taxon>Pseudomonadati</taxon>
        <taxon>Bacteroidota</taxon>
        <taxon>Chitinophagia</taxon>
        <taxon>Chitinophagales</taxon>
        <taxon>Chitinophagaceae</taxon>
        <taxon>Chitinophaga</taxon>
    </lineage>
</organism>
<dbReference type="SUPFAM" id="SSF52402">
    <property type="entry name" value="Adenine nucleotide alpha hydrolases-like"/>
    <property type="match status" value="2"/>
</dbReference>
<protein>
    <recommendedName>
        <fullName evidence="3">Universal stress protein</fullName>
    </recommendedName>
</protein>
<evidence type="ECO:0000313" key="2">
    <source>
        <dbReference type="Proteomes" id="UP000199656"/>
    </source>
</evidence>
<reference evidence="2" key="1">
    <citation type="submission" date="2016-10" db="EMBL/GenBank/DDBJ databases">
        <authorList>
            <person name="Varghese N."/>
            <person name="Submissions S."/>
        </authorList>
    </citation>
    <scope>NUCLEOTIDE SEQUENCE [LARGE SCALE GENOMIC DNA]</scope>
    <source>
        <strain evidence="2">DSM 23920</strain>
    </source>
</reference>
<accession>A0A1H4GLX9</accession>
<dbReference type="OrthoDB" id="659195at2"/>